<dbReference type="Proteomes" id="UP000034034">
    <property type="component" value="Chromosome"/>
</dbReference>
<dbReference type="GO" id="GO:0005886">
    <property type="term" value="C:plasma membrane"/>
    <property type="evidence" value="ECO:0007669"/>
    <property type="project" value="UniProtKB-SubCell"/>
</dbReference>
<dbReference type="AlphaFoldDB" id="A0A0F7G276"/>
<evidence type="ECO:0000256" key="1">
    <source>
        <dbReference type="ARBA" id="ARBA00000085"/>
    </source>
</evidence>
<dbReference type="Gene3D" id="6.10.340.10">
    <property type="match status" value="1"/>
</dbReference>
<dbReference type="FunFam" id="3.30.565.10:FF:000006">
    <property type="entry name" value="Sensor histidine kinase WalK"/>
    <property type="match status" value="1"/>
</dbReference>
<dbReference type="HOGENOM" id="CLU_000445_89_6_11"/>
<dbReference type="InterPro" id="IPR003661">
    <property type="entry name" value="HisK_dim/P_dom"/>
</dbReference>
<dbReference type="InterPro" id="IPR036097">
    <property type="entry name" value="HisK_dim/P_sf"/>
</dbReference>
<evidence type="ECO:0000256" key="4">
    <source>
        <dbReference type="ARBA" id="ARBA00012438"/>
    </source>
</evidence>
<evidence type="ECO:0000256" key="10">
    <source>
        <dbReference type="ARBA" id="ARBA00023012"/>
    </source>
</evidence>
<evidence type="ECO:0000256" key="2">
    <source>
        <dbReference type="ARBA" id="ARBA00001968"/>
    </source>
</evidence>
<dbReference type="RefSeq" id="WP_043178639.1">
    <property type="nucleotide sequence ID" value="NZ_CP009922.3"/>
</dbReference>
<proteinExistence type="predicted"/>
<keyword evidence="9" id="KW-1133">Transmembrane helix</keyword>
<keyword evidence="7" id="KW-0812">Transmembrane</keyword>
<dbReference type="InterPro" id="IPR050428">
    <property type="entry name" value="TCS_sensor_his_kinase"/>
</dbReference>
<evidence type="ECO:0000256" key="5">
    <source>
        <dbReference type="ARBA" id="ARBA00022553"/>
    </source>
</evidence>
<dbReference type="SUPFAM" id="SSF55874">
    <property type="entry name" value="ATPase domain of HSP90 chaperone/DNA topoisomerase II/histidine kinase"/>
    <property type="match status" value="1"/>
</dbReference>
<evidence type="ECO:0000313" key="14">
    <source>
        <dbReference type="Proteomes" id="UP000034034"/>
    </source>
</evidence>
<sequence>MRRLPVPRTLRARLTTGLVVLVAAVCAAVGLTTVPALRGFLLERLDQQLVSSGGRFAASLEHEARPDEDNAVDTRGQPDHTFGARLLDGTVTATAVVHDESTRPVPLDAADRAALAALPADEGGRTLTLSALGSYRVVAVPGDDRDVLVTGLPMHGVDETVAHLRVVEGVVFGAALLATAAAGYLWIRLALRPLDRVAATATEVTRLPLASGEVAMPEPVPDTDTGTEVGRVGAALNQLLGHVGVALARRQASAERLREFAADAGHELRTPVANVRGHAELALRRPGPLPPDVRRSLERVVAESARMSALVDDLLLLARLDSDRPLAREVVDLSRMALDAVDDARAIWPSHHWLLDLPEDPLLTRGDGQRLHQVVTNLLANAASHTPPGTEVTLRLVAAAEDIVLTVTDDGPGIAPDLLPKVFARFTRGDHGRSRAGGNTGLGLSIVASVTRAHGGSVDVTSRPGHTVFRVLLPWEGDGRGTGGPG</sequence>
<protein>
    <recommendedName>
        <fullName evidence="4">histidine kinase</fullName>
        <ecNumber evidence="4">2.7.13.3</ecNumber>
    </recommendedName>
</protein>
<dbReference type="PANTHER" id="PTHR45436">
    <property type="entry name" value="SENSOR HISTIDINE KINASE YKOH"/>
    <property type="match status" value="1"/>
</dbReference>
<comment type="subcellular location">
    <subcellularLocation>
        <location evidence="3">Cell membrane</location>
    </subcellularLocation>
</comment>
<dbReference type="PRINTS" id="PR00344">
    <property type="entry name" value="BCTRLSENSOR"/>
</dbReference>
<dbReference type="InterPro" id="IPR005467">
    <property type="entry name" value="His_kinase_dom"/>
</dbReference>
<dbReference type="PANTHER" id="PTHR45436:SF5">
    <property type="entry name" value="SENSOR HISTIDINE KINASE TRCS"/>
    <property type="match status" value="1"/>
</dbReference>
<organism evidence="13 14">
    <name type="scientific">Streptomyces xiamenensis</name>
    <dbReference type="NCBI Taxonomy" id="408015"/>
    <lineage>
        <taxon>Bacteria</taxon>
        <taxon>Bacillati</taxon>
        <taxon>Actinomycetota</taxon>
        <taxon>Actinomycetes</taxon>
        <taxon>Kitasatosporales</taxon>
        <taxon>Streptomycetaceae</taxon>
        <taxon>Streptomyces</taxon>
    </lineage>
</organism>
<dbReference type="SMART" id="SM00388">
    <property type="entry name" value="HisKA"/>
    <property type="match status" value="1"/>
</dbReference>
<evidence type="ECO:0000256" key="9">
    <source>
        <dbReference type="ARBA" id="ARBA00022989"/>
    </source>
</evidence>
<keyword evidence="14" id="KW-1185">Reference proteome</keyword>
<name>A0A0F7G276_9ACTN</name>
<dbReference type="STRING" id="408015.SXIM_52730"/>
<dbReference type="InterPro" id="IPR036890">
    <property type="entry name" value="HATPase_C_sf"/>
</dbReference>
<comment type="cofactor">
    <cofactor evidence="2">
        <name>a divalent metal cation</name>
        <dbReference type="ChEBI" id="CHEBI:60240"/>
    </cofactor>
</comment>
<dbReference type="Pfam" id="PF00512">
    <property type="entry name" value="HisKA"/>
    <property type="match status" value="1"/>
</dbReference>
<accession>A0A0F7G276</accession>
<dbReference type="EC" id="2.7.13.3" evidence="4"/>
<evidence type="ECO:0000256" key="11">
    <source>
        <dbReference type="ARBA" id="ARBA00023136"/>
    </source>
</evidence>
<dbReference type="CDD" id="cd00082">
    <property type="entry name" value="HisKA"/>
    <property type="match status" value="1"/>
</dbReference>
<evidence type="ECO:0000256" key="3">
    <source>
        <dbReference type="ARBA" id="ARBA00004236"/>
    </source>
</evidence>
<dbReference type="GO" id="GO:0000155">
    <property type="term" value="F:phosphorelay sensor kinase activity"/>
    <property type="evidence" value="ECO:0007669"/>
    <property type="project" value="InterPro"/>
</dbReference>
<evidence type="ECO:0000256" key="7">
    <source>
        <dbReference type="ARBA" id="ARBA00022692"/>
    </source>
</evidence>
<dbReference type="CDD" id="cd00075">
    <property type="entry name" value="HATPase"/>
    <property type="match status" value="1"/>
</dbReference>
<dbReference type="EMBL" id="CP009922">
    <property type="protein sequence ID" value="AKG46657.1"/>
    <property type="molecule type" value="Genomic_DNA"/>
</dbReference>
<evidence type="ECO:0000256" key="8">
    <source>
        <dbReference type="ARBA" id="ARBA00022777"/>
    </source>
</evidence>
<dbReference type="InterPro" id="IPR004358">
    <property type="entry name" value="Sig_transdc_His_kin-like_C"/>
</dbReference>
<evidence type="ECO:0000259" key="12">
    <source>
        <dbReference type="PROSITE" id="PS50109"/>
    </source>
</evidence>
<gene>
    <name evidence="13" type="ORF">SXIM_52730</name>
</gene>
<evidence type="ECO:0000313" key="13">
    <source>
        <dbReference type="EMBL" id="AKG46657.1"/>
    </source>
</evidence>
<dbReference type="Gene3D" id="1.10.287.130">
    <property type="match status" value="1"/>
</dbReference>
<keyword evidence="10" id="KW-0902">Two-component regulatory system</keyword>
<keyword evidence="6" id="KW-0808">Transferase</keyword>
<keyword evidence="8 13" id="KW-0418">Kinase</keyword>
<dbReference type="InterPro" id="IPR003594">
    <property type="entry name" value="HATPase_dom"/>
</dbReference>
<dbReference type="SMART" id="SM00387">
    <property type="entry name" value="HATPase_c"/>
    <property type="match status" value="1"/>
</dbReference>
<feature type="domain" description="Histidine kinase" evidence="12">
    <location>
        <begin position="263"/>
        <end position="477"/>
    </location>
</feature>
<comment type="catalytic activity">
    <reaction evidence="1">
        <text>ATP + protein L-histidine = ADP + protein N-phospho-L-histidine.</text>
        <dbReference type="EC" id="2.7.13.3"/>
    </reaction>
</comment>
<dbReference type="PROSITE" id="PS50109">
    <property type="entry name" value="HIS_KIN"/>
    <property type="match status" value="1"/>
</dbReference>
<dbReference type="FunFam" id="1.10.287.130:FF:000001">
    <property type="entry name" value="Two-component sensor histidine kinase"/>
    <property type="match status" value="1"/>
</dbReference>
<dbReference type="Pfam" id="PF02518">
    <property type="entry name" value="HATPase_c"/>
    <property type="match status" value="1"/>
</dbReference>
<dbReference type="GO" id="GO:0005509">
    <property type="term" value="F:calcium ion binding"/>
    <property type="evidence" value="ECO:0007669"/>
    <property type="project" value="UniProtKB-ARBA"/>
</dbReference>
<keyword evidence="11" id="KW-0472">Membrane</keyword>
<dbReference type="SUPFAM" id="SSF47384">
    <property type="entry name" value="Homodimeric domain of signal transducing histidine kinase"/>
    <property type="match status" value="1"/>
</dbReference>
<dbReference type="Gene3D" id="3.30.565.10">
    <property type="entry name" value="Histidine kinase-like ATPase, C-terminal domain"/>
    <property type="match status" value="1"/>
</dbReference>
<dbReference type="PATRIC" id="fig|408015.6.peg.5337"/>
<keyword evidence="5" id="KW-0597">Phosphoprotein</keyword>
<evidence type="ECO:0000256" key="6">
    <source>
        <dbReference type="ARBA" id="ARBA00022679"/>
    </source>
</evidence>
<dbReference type="KEGG" id="sxi:SXIM_52730"/>
<reference evidence="13" key="1">
    <citation type="submission" date="2019-08" db="EMBL/GenBank/DDBJ databases">
        <title>Complete genome sequence of a mangrove-derived Streptomyces xiamenensis.</title>
        <authorList>
            <person name="Xu J."/>
        </authorList>
    </citation>
    <scope>NUCLEOTIDE SEQUENCE</scope>
    <source>
        <strain evidence="13">318</strain>
    </source>
</reference>